<feature type="compositionally biased region" description="Basic and acidic residues" evidence="1">
    <location>
        <begin position="1106"/>
        <end position="1117"/>
    </location>
</feature>
<dbReference type="VEuPathDB" id="TriTrypDB:ADEAN_000487500"/>
<feature type="compositionally biased region" description="Basic residues" evidence="1">
    <location>
        <begin position="1130"/>
        <end position="1139"/>
    </location>
</feature>
<evidence type="ECO:0000313" key="2">
    <source>
        <dbReference type="EMBL" id="CAD2217397.1"/>
    </source>
</evidence>
<feature type="compositionally biased region" description="Low complexity" evidence="1">
    <location>
        <begin position="754"/>
        <end position="764"/>
    </location>
</feature>
<feature type="compositionally biased region" description="Low complexity" evidence="1">
    <location>
        <begin position="1140"/>
        <end position="1164"/>
    </location>
</feature>
<dbReference type="AlphaFoldDB" id="A0A7G2CEH2"/>
<feature type="compositionally biased region" description="Pro residues" evidence="1">
    <location>
        <begin position="884"/>
        <end position="895"/>
    </location>
</feature>
<feature type="compositionally biased region" description="Basic and acidic residues" evidence="1">
    <location>
        <begin position="796"/>
        <end position="809"/>
    </location>
</feature>
<accession>A0A7G2CEH2</accession>
<evidence type="ECO:0000256" key="1">
    <source>
        <dbReference type="SAM" id="MobiDB-lite"/>
    </source>
</evidence>
<dbReference type="SUPFAM" id="SSF48371">
    <property type="entry name" value="ARM repeat"/>
    <property type="match status" value="1"/>
</dbReference>
<feature type="compositionally biased region" description="Low complexity" evidence="1">
    <location>
        <begin position="830"/>
        <end position="842"/>
    </location>
</feature>
<proteinExistence type="predicted"/>
<feature type="region of interest" description="Disordered" evidence="1">
    <location>
        <begin position="725"/>
        <end position="984"/>
    </location>
</feature>
<protein>
    <submittedName>
        <fullName evidence="2">Uncharacterized protein</fullName>
    </submittedName>
</protein>
<feature type="compositionally biased region" description="Low complexity" evidence="1">
    <location>
        <begin position="1205"/>
        <end position="1215"/>
    </location>
</feature>
<evidence type="ECO:0000313" key="3">
    <source>
        <dbReference type="Proteomes" id="UP000515908"/>
    </source>
</evidence>
<feature type="compositionally biased region" description="Pro residues" evidence="1">
    <location>
        <begin position="924"/>
        <end position="942"/>
    </location>
</feature>
<dbReference type="Proteomes" id="UP000515908">
    <property type="component" value="Chromosome 08"/>
</dbReference>
<name>A0A7G2CEH2_9TRYP</name>
<sequence length="1223" mass="135109">MFAREEAQRFLDAEVPKSNINTWMEEGANAIALSQLLGFFSVIPDSSLASLINNKLVRLAEDSQADPKTRLFAVMSLLKARPDENYERAFTTVEDLLRQLTSQMPSGGTSEESWNVVELCAKTLQRCGRRTPASVNERLAQVVQTMLKTVSDEEAPRLQGALLRVYAWMVRAELPDCTLVLDILVERTGQFKASNYAILLESCCQQHMALPLPLELLQRLLRTSLQYSNYASGRDTGVILSSAARLISKCETTMTKHDIGELYNLFYAVLEEYRFHISQFLDASSSHFINNAADVTSMVFSYELGGVVRYKDLFALYANYVRQNLMLFEAEQLAMAAGILRRSGHLTLDLSKLLSDRVEVVLGELRVSELSHVCATFADVLEPPQWLNEAQVLVQRALTSDVHLSAYNKLLLNICYPEECPVTPQDFKELSMHNAVDLCTFSTKTHDAALIGHIAEKLTSADVRLSPDAVRFLLMSGNPAVQTAVNGYLYRSFTNPEWNVDTLLYAQLIRQQSGPTHDPAKALAVALKTSVAPDQFVSLAETLVQLFSESDGPINSFVVKGGKDLVENTRTRLRVLIRYLTVVRTFPKLRPDEQWLQQLTNIAVHYIKHVPPAHMEELLISLHSTYGDVGRTPGLQQILSDIFESKRCFPDTTPDEQTARLVVLLVYLQKGMTLPLLNTQSGIVTRVMGNAHAYSSDVRQTVEKMPIPEAVPSLTVGRFTLRAKPAAAEEDPEHEALDLSQDPFEEQEPEVPAEPEAPTPVADVPEVKQTPIEPTPVEEQPPVVEEETVPTPPVEEPEKPKEEAEEPKKPSYYTKLFHRSIGKLQDLSSQEEPAIPQQAQEPLPQPRRTNLAPVTPAAPQFNLNEPAQPQKTSFFSLFDTKPAQPAPSAPAPAPAEPRFEFNPNVQQSSTPTSFSSLFDQAAPVVPPVQYAPPPPQPQPVTPPQQQSTLRPPSNNIFYDPVSRQTMGRPVMSRRHTITRVPGVRTAESTLESDMDKIYNSEATKADAESAGYVVKATDGDAESSFLQKLGLEKVTGYDINEDDGNGNPREWQEMTQRVAHLSRNSKPKVRTRAQQSLSDWLNTPDSTLDRKKIALKKTAPKRKPAKKVEPKKVDGRKKTVKPKAAAAKAKTVRGKKAPAKGKASPAKAAKTPARQTKKAAAAPKATKKVKATPAKATRTPKKAPARTPAKAPSKAKPKNAKKAIKAAAAKSAATKKNARGKKK</sequence>
<keyword evidence="3" id="KW-1185">Reference proteome</keyword>
<dbReference type="EMBL" id="LR877152">
    <property type="protein sequence ID" value="CAD2217397.1"/>
    <property type="molecule type" value="Genomic_DNA"/>
</dbReference>
<dbReference type="InterPro" id="IPR016024">
    <property type="entry name" value="ARM-type_fold"/>
</dbReference>
<feature type="region of interest" description="Disordered" evidence="1">
    <location>
        <begin position="1037"/>
        <end position="1223"/>
    </location>
</feature>
<feature type="compositionally biased region" description="Acidic residues" evidence="1">
    <location>
        <begin position="743"/>
        <end position="753"/>
    </location>
</feature>
<feature type="compositionally biased region" description="Polar residues" evidence="1">
    <location>
        <begin position="1072"/>
        <end position="1086"/>
    </location>
</feature>
<gene>
    <name evidence="2" type="ORF">ADEAN_000487500</name>
</gene>
<reference evidence="2 3" key="1">
    <citation type="submission" date="2020-08" db="EMBL/GenBank/DDBJ databases">
        <authorList>
            <person name="Newling K."/>
            <person name="Davey J."/>
            <person name="Forrester S."/>
        </authorList>
    </citation>
    <scope>NUCLEOTIDE SEQUENCE [LARGE SCALE GENOMIC DNA]</scope>
    <source>
        <strain evidence="3">Crithidia deanei Carvalho (ATCC PRA-265)</strain>
    </source>
</reference>
<feature type="compositionally biased region" description="Basic residues" evidence="1">
    <location>
        <begin position="1193"/>
        <end position="1204"/>
    </location>
</feature>
<feature type="compositionally biased region" description="Polar residues" evidence="1">
    <location>
        <begin position="947"/>
        <end position="956"/>
    </location>
</feature>
<feature type="compositionally biased region" description="Low complexity" evidence="1">
    <location>
        <begin position="770"/>
        <end position="783"/>
    </location>
</feature>
<organism evidence="2 3">
    <name type="scientific">Angomonas deanei</name>
    <dbReference type="NCBI Taxonomy" id="59799"/>
    <lineage>
        <taxon>Eukaryota</taxon>
        <taxon>Discoba</taxon>
        <taxon>Euglenozoa</taxon>
        <taxon>Kinetoplastea</taxon>
        <taxon>Metakinetoplastina</taxon>
        <taxon>Trypanosomatida</taxon>
        <taxon>Trypanosomatidae</taxon>
        <taxon>Strigomonadinae</taxon>
        <taxon>Angomonas</taxon>
    </lineage>
</organism>
<feature type="compositionally biased region" description="Basic residues" evidence="1">
    <location>
        <begin position="1093"/>
        <end position="1105"/>
    </location>
</feature>
<feature type="compositionally biased region" description="Polar residues" evidence="1">
    <location>
        <begin position="861"/>
        <end position="875"/>
    </location>
</feature>
<feature type="compositionally biased region" description="Polar residues" evidence="1">
    <location>
        <begin position="903"/>
        <end position="918"/>
    </location>
</feature>